<feature type="domain" description="Spore germination GerAC-like C-terminal" evidence="8">
    <location>
        <begin position="226"/>
        <end position="390"/>
    </location>
</feature>
<keyword evidence="7" id="KW-0449">Lipoprotein</keyword>
<dbReference type="GO" id="GO:0016020">
    <property type="term" value="C:membrane"/>
    <property type="evidence" value="ECO:0007669"/>
    <property type="project" value="UniProtKB-SubCell"/>
</dbReference>
<keyword evidence="6" id="KW-0564">Palmitate</keyword>
<gene>
    <name evidence="10" type="primary">gerAC1</name>
    <name evidence="10" type="ORF">NCTC10343_00807</name>
</gene>
<evidence type="ECO:0000256" key="1">
    <source>
        <dbReference type="ARBA" id="ARBA00004635"/>
    </source>
</evidence>
<dbReference type="Gene3D" id="3.30.300.210">
    <property type="entry name" value="Nutrient germinant receptor protein C, domain 3"/>
    <property type="match status" value="1"/>
</dbReference>
<organism evidence="10 11">
    <name type="scientific">Paenibacillus polymyxa</name>
    <name type="common">Bacillus polymyxa</name>
    <dbReference type="NCBI Taxonomy" id="1406"/>
    <lineage>
        <taxon>Bacteria</taxon>
        <taxon>Bacillati</taxon>
        <taxon>Bacillota</taxon>
        <taxon>Bacilli</taxon>
        <taxon>Bacillales</taxon>
        <taxon>Paenibacillaceae</taxon>
        <taxon>Paenibacillus</taxon>
    </lineage>
</organism>
<keyword evidence="4" id="KW-0732">Signal</keyword>
<evidence type="ECO:0000259" key="9">
    <source>
        <dbReference type="Pfam" id="PF25198"/>
    </source>
</evidence>
<evidence type="ECO:0000256" key="5">
    <source>
        <dbReference type="ARBA" id="ARBA00023136"/>
    </source>
</evidence>
<dbReference type="Proteomes" id="UP000254400">
    <property type="component" value="Unassembled WGS sequence"/>
</dbReference>
<keyword evidence="3" id="KW-0309">Germination</keyword>
<dbReference type="AlphaFoldDB" id="A0A378XS93"/>
<dbReference type="EMBL" id="UGSC01000001">
    <property type="protein sequence ID" value="SUA63914.1"/>
    <property type="molecule type" value="Genomic_DNA"/>
</dbReference>
<dbReference type="RefSeq" id="WP_019686159.1">
    <property type="nucleotide sequence ID" value="NZ_CP023711.1"/>
</dbReference>
<dbReference type="PANTHER" id="PTHR35789:SF1">
    <property type="entry name" value="SPORE GERMINATION PROTEIN B3"/>
    <property type="match status" value="1"/>
</dbReference>
<dbReference type="PANTHER" id="PTHR35789">
    <property type="entry name" value="SPORE GERMINATION PROTEIN B3"/>
    <property type="match status" value="1"/>
</dbReference>
<protein>
    <submittedName>
        <fullName evidence="10">Spore germination protein KC</fullName>
    </submittedName>
</protein>
<dbReference type="Pfam" id="PF25198">
    <property type="entry name" value="Spore_GerAC_N"/>
    <property type="match status" value="1"/>
</dbReference>
<dbReference type="NCBIfam" id="TIGR02887">
    <property type="entry name" value="spore_ger_x_C"/>
    <property type="match status" value="1"/>
</dbReference>
<name>A0A378XS93_PAEPO</name>
<feature type="domain" description="Spore germination protein N-terminal" evidence="9">
    <location>
        <begin position="23"/>
        <end position="197"/>
    </location>
</feature>
<dbReference type="InterPro" id="IPR008844">
    <property type="entry name" value="Spore_GerAC-like"/>
</dbReference>
<comment type="similarity">
    <text evidence="2">Belongs to the GerABKC lipoprotein family.</text>
</comment>
<evidence type="ECO:0000256" key="2">
    <source>
        <dbReference type="ARBA" id="ARBA00007886"/>
    </source>
</evidence>
<dbReference type="PROSITE" id="PS51257">
    <property type="entry name" value="PROKAR_LIPOPROTEIN"/>
    <property type="match status" value="1"/>
</dbReference>
<dbReference type="GO" id="GO:0009847">
    <property type="term" value="P:spore germination"/>
    <property type="evidence" value="ECO:0007669"/>
    <property type="project" value="InterPro"/>
</dbReference>
<dbReference type="InterPro" id="IPR038501">
    <property type="entry name" value="Spore_GerAC_C_sf"/>
</dbReference>
<evidence type="ECO:0000313" key="10">
    <source>
        <dbReference type="EMBL" id="SUA63914.1"/>
    </source>
</evidence>
<evidence type="ECO:0000259" key="8">
    <source>
        <dbReference type="Pfam" id="PF05504"/>
    </source>
</evidence>
<comment type="subcellular location">
    <subcellularLocation>
        <location evidence="1">Membrane</location>
        <topology evidence="1">Lipid-anchor</topology>
    </subcellularLocation>
</comment>
<sequence length="402" mass="44729">MKQTIHLFFVWGLIALLLGGCWDRQELNELGIAIGIGVDMEGDQYQVTAQVVIPSAVASKSSPSAGPPVVTYQATAPTIQEAIEKMTNTSPRSIYLSHIRMLILGEEYARRGIADAIEAMMREPFTRSDFYIAIAKNNKASTMLKIPTPMEKLPANKLFASLDTLTKTWAPATKVTMDQLLSDLVNPDIQSTLPALEAVGDIESTNEKGMDATKSISPETILRFSGNGVFKKDRLLGWINDLDSKGLSYIRDKVESTTGHTDCQGGGNIALLTLRSNTQKKVIIRDGEPVISISVTNDSTVREVNCEHMKLSSMADIKEIEAASNEKIVEIMKHSVETVRREFKSDIFGFGQLIHQSKPELWKRLKEEKENPFMDLQIEYKAKTTIKKIGSLFESFQKEIKE</sequence>
<proteinExistence type="inferred from homology"/>
<dbReference type="Pfam" id="PF05504">
    <property type="entry name" value="Spore_GerAC"/>
    <property type="match status" value="1"/>
</dbReference>
<evidence type="ECO:0000256" key="6">
    <source>
        <dbReference type="ARBA" id="ARBA00023139"/>
    </source>
</evidence>
<dbReference type="InterPro" id="IPR046953">
    <property type="entry name" value="Spore_GerAC-like_C"/>
</dbReference>
<dbReference type="Gene3D" id="6.20.190.10">
    <property type="entry name" value="Nutrient germinant receptor protein C, domain 1"/>
    <property type="match status" value="1"/>
</dbReference>
<evidence type="ECO:0000256" key="7">
    <source>
        <dbReference type="ARBA" id="ARBA00023288"/>
    </source>
</evidence>
<dbReference type="InterPro" id="IPR057336">
    <property type="entry name" value="GerAC_N"/>
</dbReference>
<accession>A0A378XS93</accession>
<dbReference type="GeneID" id="93349625"/>
<keyword evidence="5" id="KW-0472">Membrane</keyword>
<reference evidence="10 11" key="1">
    <citation type="submission" date="2018-06" db="EMBL/GenBank/DDBJ databases">
        <authorList>
            <consortium name="Pathogen Informatics"/>
            <person name="Doyle S."/>
        </authorList>
    </citation>
    <scope>NUCLEOTIDE SEQUENCE [LARGE SCALE GENOMIC DNA]</scope>
    <source>
        <strain evidence="10 11">NCTC10343</strain>
    </source>
</reference>
<evidence type="ECO:0000256" key="3">
    <source>
        <dbReference type="ARBA" id="ARBA00022544"/>
    </source>
</evidence>
<evidence type="ECO:0000256" key="4">
    <source>
        <dbReference type="ARBA" id="ARBA00022729"/>
    </source>
</evidence>
<evidence type="ECO:0000313" key="11">
    <source>
        <dbReference type="Proteomes" id="UP000254400"/>
    </source>
</evidence>